<name>A0A4P9X941_9FUNG</name>
<keyword evidence="4" id="KW-1185">Reference proteome</keyword>
<feature type="non-terminal residue" evidence="3">
    <location>
        <position position="56"/>
    </location>
</feature>
<reference evidence="4" key="1">
    <citation type="journal article" date="2018" name="Nat. Microbiol.">
        <title>Leveraging single-cell genomics to expand the fungal tree of life.</title>
        <authorList>
            <person name="Ahrendt S.R."/>
            <person name="Quandt C.A."/>
            <person name="Ciobanu D."/>
            <person name="Clum A."/>
            <person name="Salamov A."/>
            <person name="Andreopoulos B."/>
            <person name="Cheng J.F."/>
            <person name="Woyke T."/>
            <person name="Pelin A."/>
            <person name="Henrissat B."/>
            <person name="Reynolds N.K."/>
            <person name="Benny G.L."/>
            <person name="Smith M.E."/>
            <person name="James T.Y."/>
            <person name="Grigoriev I.V."/>
        </authorList>
    </citation>
    <scope>NUCLEOTIDE SEQUENCE [LARGE SCALE GENOMIC DNA]</scope>
    <source>
        <strain evidence="4">ATCC 52028</strain>
    </source>
</reference>
<feature type="domain" description="NADH-ubiquinone oxidoreductase 21kDa subunit N-terminal" evidence="2">
    <location>
        <begin position="12"/>
        <end position="54"/>
    </location>
</feature>
<evidence type="ECO:0000256" key="1">
    <source>
        <dbReference type="SAM" id="Phobius"/>
    </source>
</evidence>
<dbReference type="Pfam" id="PF10785">
    <property type="entry name" value="NADH-u_ox-rdase"/>
    <property type="match status" value="1"/>
</dbReference>
<dbReference type="AlphaFoldDB" id="A0A4P9X941"/>
<accession>A0A4P9X941</accession>
<evidence type="ECO:0000259" key="2">
    <source>
        <dbReference type="Pfam" id="PF10785"/>
    </source>
</evidence>
<evidence type="ECO:0000313" key="4">
    <source>
        <dbReference type="Proteomes" id="UP000274922"/>
    </source>
</evidence>
<organism evidence="3 4">
    <name type="scientific">Caulochytrium protostelioides</name>
    <dbReference type="NCBI Taxonomy" id="1555241"/>
    <lineage>
        <taxon>Eukaryota</taxon>
        <taxon>Fungi</taxon>
        <taxon>Fungi incertae sedis</taxon>
        <taxon>Chytridiomycota</taxon>
        <taxon>Chytridiomycota incertae sedis</taxon>
        <taxon>Chytridiomycetes</taxon>
        <taxon>Caulochytriales</taxon>
        <taxon>Caulochytriaceae</taxon>
        <taxon>Caulochytrium</taxon>
    </lineage>
</organism>
<keyword evidence="1" id="KW-0472">Membrane</keyword>
<gene>
    <name evidence="3" type="ORF">CXG81DRAFT_4978</name>
</gene>
<proteinExistence type="predicted"/>
<dbReference type="EMBL" id="ML014159">
    <property type="protein sequence ID" value="RKP01847.1"/>
    <property type="molecule type" value="Genomic_DNA"/>
</dbReference>
<keyword evidence="1" id="KW-0812">Transmembrane</keyword>
<dbReference type="Proteomes" id="UP000274922">
    <property type="component" value="Unassembled WGS sequence"/>
</dbReference>
<evidence type="ECO:0000313" key="3">
    <source>
        <dbReference type="EMBL" id="RKP01847.1"/>
    </source>
</evidence>
<keyword evidence="1" id="KW-1133">Transmembrane helix</keyword>
<dbReference type="InterPro" id="IPR019721">
    <property type="entry name" value="NADH-UbQ_OxRdtase_su21_N"/>
</dbReference>
<protein>
    <recommendedName>
        <fullName evidence="2">NADH-ubiquinone oxidoreductase 21kDa subunit N-terminal domain-containing protein</fullName>
    </recommendedName>
</protein>
<sequence>MKIFDNLPDSDHTPYPVLDTEPHLRDIARYMRPSDYGIMAGVGFGIPAFLTMLGKS</sequence>
<feature type="transmembrane region" description="Helical" evidence="1">
    <location>
        <begin position="36"/>
        <end position="54"/>
    </location>
</feature>
<dbReference type="OrthoDB" id="196140at2759"/>